<dbReference type="PROSITE" id="PS00198">
    <property type="entry name" value="4FE4S_FER_1"/>
    <property type="match status" value="1"/>
</dbReference>
<evidence type="ECO:0000259" key="7">
    <source>
        <dbReference type="Pfam" id="PF02754"/>
    </source>
</evidence>
<name>A0A519BMI5_9DELT</name>
<dbReference type="GO" id="GO:0046872">
    <property type="term" value="F:metal ion binding"/>
    <property type="evidence" value="ECO:0007669"/>
    <property type="project" value="UniProtKB-KW"/>
</dbReference>
<dbReference type="PANTHER" id="PTHR43551">
    <property type="entry name" value="FUMARATE REDUCTASE IRON-SULFUR SUBUNIT"/>
    <property type="match status" value="1"/>
</dbReference>
<evidence type="ECO:0000256" key="2">
    <source>
        <dbReference type="ARBA" id="ARBA00022485"/>
    </source>
</evidence>
<dbReference type="Pfam" id="PF02754">
    <property type="entry name" value="CCG"/>
    <property type="match status" value="1"/>
</dbReference>
<keyword evidence="1" id="KW-0813">Transport</keyword>
<feature type="domain" description="Cysteine-rich" evidence="7">
    <location>
        <begin position="369"/>
        <end position="469"/>
    </location>
</feature>
<comment type="caution">
    <text evidence="9">The sequence shown here is derived from an EMBL/GenBank/DDBJ whole genome shotgun (WGS) entry which is preliminary data.</text>
</comment>
<keyword evidence="5" id="KW-0408">Iron</keyword>
<dbReference type="SUPFAM" id="SSF46548">
    <property type="entry name" value="alpha-helical ferredoxin"/>
    <property type="match status" value="1"/>
</dbReference>
<dbReference type="InterPro" id="IPR017896">
    <property type="entry name" value="4Fe4S_Fe-S-bd"/>
</dbReference>
<dbReference type="Pfam" id="PF13183">
    <property type="entry name" value="Fer4_8"/>
    <property type="match status" value="1"/>
</dbReference>
<evidence type="ECO:0000313" key="9">
    <source>
        <dbReference type="EMBL" id="RZD18488.1"/>
    </source>
</evidence>
<dbReference type="EMBL" id="SGBB01000008">
    <property type="protein sequence ID" value="RZD18488.1"/>
    <property type="molecule type" value="Genomic_DNA"/>
</dbReference>
<reference evidence="9 10" key="1">
    <citation type="journal article" date="2019" name="ISME J.">
        <title>Insights into ecological role of a new deltaproteobacterial order Candidatus Acidulodesulfobacterales by metagenomics and metatranscriptomics.</title>
        <authorList>
            <person name="Tan S."/>
            <person name="Liu J."/>
            <person name="Fang Y."/>
            <person name="Hedlund B.P."/>
            <person name="Lian Z.H."/>
            <person name="Huang L.Y."/>
            <person name="Li J.T."/>
            <person name="Huang L.N."/>
            <person name="Li W.J."/>
            <person name="Jiang H.C."/>
            <person name="Dong H.L."/>
            <person name="Shu W.S."/>
        </authorList>
    </citation>
    <scope>NUCLEOTIDE SEQUENCE [LARGE SCALE GENOMIC DNA]</scope>
    <source>
        <strain evidence="9">AP1</strain>
    </source>
</reference>
<evidence type="ECO:0000256" key="1">
    <source>
        <dbReference type="ARBA" id="ARBA00022448"/>
    </source>
</evidence>
<gene>
    <name evidence="9" type="ORF">EVG15_05505</name>
</gene>
<sequence>MAKIKASYKVPILTGEIKIPKVVPGASAYEKMYPGIKEDMLAIGFPASLEDGWETKAVGIFKQLLTHNKALKTYMDICVRCGACTDKCQFFLGTADSNNMPVGRAELMRRVYRYYFTPAGSLFKGLADAEPFSEKMIKKWFTYYYQCSECRRCSYFCPYGIDTAVITMAAREIMDGIGIGQKYATEIIHKVFKIGNNLGIPPAALRNTLDDLEEEINEATGKDIKIPMDVEGAEVLLVPPSADFFAMPHMESLIGYAKVFYKAGISWTVSSYASEAGNFGMFIGSYKNTKEINKRIWDEARRLKVKRVVVGECGHAWRALYNFSNTMNGPFDFLDGKYKQPTHICDFTLGLIKDGVIKMDPSANDDKIVTFHDSCNVARASRMGDTKDGQLTIPRELIKACANHFFELRDGANKAQTYCCGAGGGILTDEVMNVRIAGSMPKMQVIKEVMDNKGVNFLALICAICKTQFTNMYPLYGFDKEMVGGVHQLVSSAIIL</sequence>
<feature type="domain" description="4Fe-4S ferredoxin-type" evidence="8">
    <location>
        <begin position="75"/>
        <end position="161"/>
    </location>
</feature>
<dbReference type="InterPro" id="IPR009051">
    <property type="entry name" value="Helical_ferredxn"/>
</dbReference>
<dbReference type="AlphaFoldDB" id="A0A519BMI5"/>
<dbReference type="Proteomes" id="UP000319296">
    <property type="component" value="Unassembled WGS sequence"/>
</dbReference>
<keyword evidence="6" id="KW-0411">Iron-sulfur</keyword>
<proteinExistence type="predicted"/>
<dbReference type="GO" id="GO:0016491">
    <property type="term" value="F:oxidoreductase activity"/>
    <property type="evidence" value="ECO:0007669"/>
    <property type="project" value="UniProtKB-ARBA"/>
</dbReference>
<dbReference type="PANTHER" id="PTHR43551:SF1">
    <property type="entry name" value="HETERODISULFIDE REDUCTASE"/>
    <property type="match status" value="1"/>
</dbReference>
<dbReference type="Gene3D" id="1.10.1060.10">
    <property type="entry name" value="Alpha-helical ferredoxin"/>
    <property type="match status" value="1"/>
</dbReference>
<evidence type="ECO:0000256" key="3">
    <source>
        <dbReference type="ARBA" id="ARBA00022723"/>
    </source>
</evidence>
<evidence type="ECO:0000313" key="10">
    <source>
        <dbReference type="Proteomes" id="UP000319296"/>
    </source>
</evidence>
<keyword evidence="3" id="KW-0479">Metal-binding</keyword>
<accession>A0A519BMI5</accession>
<evidence type="ECO:0000256" key="5">
    <source>
        <dbReference type="ARBA" id="ARBA00023004"/>
    </source>
</evidence>
<dbReference type="GO" id="GO:0051539">
    <property type="term" value="F:4 iron, 4 sulfur cluster binding"/>
    <property type="evidence" value="ECO:0007669"/>
    <property type="project" value="UniProtKB-KW"/>
</dbReference>
<protein>
    <submittedName>
        <fullName evidence="9">(Fe-S)-binding protein</fullName>
    </submittedName>
</protein>
<keyword evidence="4" id="KW-0249">Electron transport</keyword>
<keyword evidence="2" id="KW-0004">4Fe-4S</keyword>
<dbReference type="NCBIfam" id="NF045796">
    <property type="entry name" value="DsrK"/>
    <property type="match status" value="1"/>
</dbReference>
<dbReference type="InterPro" id="IPR004017">
    <property type="entry name" value="Cys_rich_dom"/>
</dbReference>
<evidence type="ECO:0000256" key="6">
    <source>
        <dbReference type="ARBA" id="ARBA00023014"/>
    </source>
</evidence>
<dbReference type="InterPro" id="IPR017900">
    <property type="entry name" value="4Fe4S_Fe_S_CS"/>
</dbReference>
<organism evidence="9 10">
    <name type="scientific">Candidatus Acididesulfobacter diazotrophicus</name>
    <dbReference type="NCBI Taxonomy" id="2597226"/>
    <lineage>
        <taxon>Bacteria</taxon>
        <taxon>Deltaproteobacteria</taxon>
        <taxon>Candidatus Acidulodesulfobacterales</taxon>
        <taxon>Candidatus Acididesulfobacter</taxon>
    </lineage>
</organism>
<evidence type="ECO:0000256" key="4">
    <source>
        <dbReference type="ARBA" id="ARBA00022982"/>
    </source>
</evidence>
<evidence type="ECO:0000259" key="8">
    <source>
        <dbReference type="Pfam" id="PF13183"/>
    </source>
</evidence>